<proteinExistence type="inferred from homology"/>
<dbReference type="EMBL" id="JBHSBB010000006">
    <property type="protein sequence ID" value="MFC4030958.1"/>
    <property type="molecule type" value="Genomic_DNA"/>
</dbReference>
<keyword evidence="6 9" id="KW-1133">Transmembrane helix</keyword>
<sequence length="260" mass="25800">MNRSIKRTLDQGLARDIGLVCAADGLVGVSFGAIAVGLGLPLWLPVLLSVVVFAGASQFIFVGIVGAGGNPVAAVAAGLLVNARHLPFGFVVGDVVGAGLPRRLAGSHLMVDETVAFTLAQDGPGRRRAAYWACGLGLFACWNLGVVAGAFGGRAMGDPDTFGLDAAFPAVLLALLLPSLDNTATRRAASAGAAIALAATPFLPAGLPVLLALAGVAVGLPRRRPAAAATGVPDPSAADPGVADPPTAAPAGHPTDRTSP</sequence>
<evidence type="ECO:0000256" key="6">
    <source>
        <dbReference type="ARBA" id="ARBA00022989"/>
    </source>
</evidence>
<comment type="similarity">
    <text evidence="2">Belongs to the AzlC family.</text>
</comment>
<dbReference type="RefSeq" id="WP_386426704.1">
    <property type="nucleotide sequence ID" value="NZ_JBHSBB010000006.1"/>
</dbReference>
<accession>A0ABV8HIG5</accession>
<evidence type="ECO:0000256" key="2">
    <source>
        <dbReference type="ARBA" id="ARBA00010735"/>
    </source>
</evidence>
<evidence type="ECO:0000256" key="9">
    <source>
        <dbReference type="SAM" id="Phobius"/>
    </source>
</evidence>
<feature type="transmembrane region" description="Helical" evidence="9">
    <location>
        <begin position="12"/>
        <end position="36"/>
    </location>
</feature>
<feature type="transmembrane region" description="Helical" evidence="9">
    <location>
        <begin position="192"/>
        <end position="220"/>
    </location>
</feature>
<dbReference type="InterPro" id="IPR011606">
    <property type="entry name" value="Brnchd-chn_aa_trnsp_permease"/>
</dbReference>
<reference evidence="11" key="1">
    <citation type="journal article" date="2019" name="Int. J. Syst. Evol. Microbiol.">
        <title>The Global Catalogue of Microorganisms (GCM) 10K type strain sequencing project: providing services to taxonomists for standard genome sequencing and annotation.</title>
        <authorList>
            <consortium name="The Broad Institute Genomics Platform"/>
            <consortium name="The Broad Institute Genome Sequencing Center for Infectious Disease"/>
            <person name="Wu L."/>
            <person name="Ma J."/>
        </authorList>
    </citation>
    <scope>NUCLEOTIDE SEQUENCE [LARGE SCALE GENOMIC DNA]</scope>
    <source>
        <strain evidence="11">CGMCC 4.7237</strain>
    </source>
</reference>
<evidence type="ECO:0000256" key="1">
    <source>
        <dbReference type="ARBA" id="ARBA00004651"/>
    </source>
</evidence>
<keyword evidence="3" id="KW-0813">Transport</keyword>
<evidence type="ECO:0000256" key="3">
    <source>
        <dbReference type="ARBA" id="ARBA00022448"/>
    </source>
</evidence>
<dbReference type="PANTHER" id="PTHR34979:SF1">
    <property type="entry name" value="INNER MEMBRANE PROTEIN YGAZ"/>
    <property type="match status" value="1"/>
</dbReference>
<feature type="transmembrane region" description="Helical" evidence="9">
    <location>
        <begin position="129"/>
        <end position="150"/>
    </location>
</feature>
<evidence type="ECO:0000256" key="7">
    <source>
        <dbReference type="ARBA" id="ARBA00023136"/>
    </source>
</evidence>
<keyword evidence="11" id="KW-1185">Reference proteome</keyword>
<comment type="subcellular location">
    <subcellularLocation>
        <location evidence="1">Cell membrane</location>
        <topology evidence="1">Multi-pass membrane protein</topology>
    </subcellularLocation>
</comment>
<protein>
    <submittedName>
        <fullName evidence="10">AzlC family ABC transporter permease</fullName>
    </submittedName>
</protein>
<evidence type="ECO:0000313" key="10">
    <source>
        <dbReference type="EMBL" id="MFC4030958.1"/>
    </source>
</evidence>
<dbReference type="PANTHER" id="PTHR34979">
    <property type="entry name" value="INNER MEMBRANE PROTEIN YGAZ"/>
    <property type="match status" value="1"/>
</dbReference>
<evidence type="ECO:0000313" key="11">
    <source>
        <dbReference type="Proteomes" id="UP001595765"/>
    </source>
</evidence>
<keyword evidence="5 9" id="KW-0812">Transmembrane</keyword>
<gene>
    <name evidence="10" type="ORF">ACFO3J_05685</name>
</gene>
<comment type="caution">
    <text evidence="10">The sequence shown here is derived from an EMBL/GenBank/DDBJ whole genome shotgun (WGS) entry which is preliminary data.</text>
</comment>
<name>A0ABV8HIG5_9ACTN</name>
<feature type="region of interest" description="Disordered" evidence="8">
    <location>
        <begin position="225"/>
        <end position="260"/>
    </location>
</feature>
<feature type="transmembrane region" description="Helical" evidence="9">
    <location>
        <begin position="162"/>
        <end position="180"/>
    </location>
</feature>
<dbReference type="Proteomes" id="UP001595765">
    <property type="component" value="Unassembled WGS sequence"/>
</dbReference>
<keyword evidence="4" id="KW-1003">Cell membrane</keyword>
<organism evidence="10 11">
    <name type="scientific">Streptomyces polygonati</name>
    <dbReference type="NCBI Taxonomy" id="1617087"/>
    <lineage>
        <taxon>Bacteria</taxon>
        <taxon>Bacillati</taxon>
        <taxon>Actinomycetota</taxon>
        <taxon>Actinomycetes</taxon>
        <taxon>Kitasatosporales</taxon>
        <taxon>Streptomycetaceae</taxon>
        <taxon>Streptomyces</taxon>
    </lineage>
</organism>
<evidence type="ECO:0000256" key="4">
    <source>
        <dbReference type="ARBA" id="ARBA00022475"/>
    </source>
</evidence>
<evidence type="ECO:0000256" key="8">
    <source>
        <dbReference type="SAM" id="MobiDB-lite"/>
    </source>
</evidence>
<evidence type="ECO:0000256" key="5">
    <source>
        <dbReference type="ARBA" id="ARBA00022692"/>
    </source>
</evidence>
<keyword evidence="7 9" id="KW-0472">Membrane</keyword>
<dbReference type="Pfam" id="PF03591">
    <property type="entry name" value="AzlC"/>
    <property type="match status" value="1"/>
</dbReference>